<proteinExistence type="predicted"/>
<gene>
    <name evidence="1" type="ORF">BWR18_03480</name>
</gene>
<dbReference type="AlphaFoldDB" id="A0A1P8MZZ9"/>
<protein>
    <recommendedName>
        <fullName evidence="3">MarR family transcriptional regulator</fullName>
    </recommendedName>
</protein>
<sequence length="92" mass="10547">MLEEMEKDFGMHELSRNERDIVLAFCACIKENKSGDNMCSTDVVRANPIVKEISQPTFHRTLKQLIKRGLIERCEGFPMGLYRLSDRASGQL</sequence>
<dbReference type="EMBL" id="CP019312">
    <property type="protein sequence ID" value="APX13665.1"/>
    <property type="molecule type" value="Genomic_DNA"/>
</dbReference>
<dbReference type="STRING" id="299262.BWR18_03480"/>
<dbReference type="InterPro" id="IPR036390">
    <property type="entry name" value="WH_DNA-bd_sf"/>
</dbReference>
<dbReference type="SUPFAM" id="SSF46785">
    <property type="entry name" value="Winged helix' DNA-binding domain"/>
    <property type="match status" value="1"/>
</dbReference>
<evidence type="ECO:0000313" key="1">
    <source>
        <dbReference type="EMBL" id="APX13665.1"/>
    </source>
</evidence>
<keyword evidence="2" id="KW-1185">Reference proteome</keyword>
<name>A0A1P8MZZ9_9RHOB</name>
<evidence type="ECO:0000313" key="2">
    <source>
        <dbReference type="Proteomes" id="UP000186336"/>
    </source>
</evidence>
<accession>A0A1P8MZZ9</accession>
<dbReference type="KEGG" id="tom:BWR18_03480"/>
<organism evidence="1 2">
    <name type="scientific">Tateyamaria omphalii</name>
    <dbReference type="NCBI Taxonomy" id="299262"/>
    <lineage>
        <taxon>Bacteria</taxon>
        <taxon>Pseudomonadati</taxon>
        <taxon>Pseudomonadota</taxon>
        <taxon>Alphaproteobacteria</taxon>
        <taxon>Rhodobacterales</taxon>
        <taxon>Roseobacteraceae</taxon>
        <taxon>Tateyamaria</taxon>
    </lineage>
</organism>
<reference evidence="1 2" key="1">
    <citation type="submission" date="2017-01" db="EMBL/GenBank/DDBJ databases">
        <title>Complete genome of Tateyamaria omphalii DOK1-4 isolated from seawater in Dokdo.</title>
        <authorList>
            <person name="Kim J.H."/>
            <person name="Chi W.-J."/>
        </authorList>
    </citation>
    <scope>NUCLEOTIDE SEQUENCE [LARGE SCALE GENOMIC DNA]</scope>
    <source>
        <strain evidence="1 2">DOK1-4</strain>
    </source>
</reference>
<evidence type="ECO:0008006" key="3">
    <source>
        <dbReference type="Google" id="ProtNLM"/>
    </source>
</evidence>
<dbReference type="Proteomes" id="UP000186336">
    <property type="component" value="Chromosome"/>
</dbReference>